<feature type="region of interest" description="Disordered" evidence="1">
    <location>
        <begin position="205"/>
        <end position="228"/>
    </location>
</feature>
<feature type="compositionally biased region" description="Polar residues" evidence="1">
    <location>
        <begin position="207"/>
        <end position="216"/>
    </location>
</feature>
<evidence type="ECO:0000256" key="1">
    <source>
        <dbReference type="SAM" id="MobiDB-lite"/>
    </source>
</evidence>
<gene>
    <name evidence="2" type="ORF">DI551_11610</name>
</gene>
<evidence type="ECO:0000313" key="2">
    <source>
        <dbReference type="EMBL" id="PZQ43706.1"/>
    </source>
</evidence>
<sequence>MIAKIGLKRTIFLTLLVVLLAGLFLSGEFIFKPKQQESEQKLNAMLSETTQLQSEVDKMRADFTLFQKQQGYFDVISRMGFFNDQDRVLARQRFDTMQRLSKIISARYEIKAANILTDEAAAETGYVLMESPITVELSAVDDLDIYRFIYYLNYGFPGHITINSLNIERKAEITPALLKQIGTGNPPEIVSAKMELDWRTMARKDQISPQNINTPADPSVVPATGGAQ</sequence>
<organism evidence="2 3">
    <name type="scientific">Micavibrio aeruginosavorus</name>
    <dbReference type="NCBI Taxonomy" id="349221"/>
    <lineage>
        <taxon>Bacteria</taxon>
        <taxon>Pseudomonadati</taxon>
        <taxon>Bdellovibrionota</taxon>
        <taxon>Bdellovibrionia</taxon>
        <taxon>Bdellovibrionales</taxon>
        <taxon>Pseudobdellovibrionaceae</taxon>
        <taxon>Micavibrio</taxon>
    </lineage>
</organism>
<comment type="caution">
    <text evidence="2">The sequence shown here is derived from an EMBL/GenBank/DDBJ whole genome shotgun (WGS) entry which is preliminary data.</text>
</comment>
<evidence type="ECO:0000313" key="3">
    <source>
        <dbReference type="Proteomes" id="UP000249417"/>
    </source>
</evidence>
<protein>
    <submittedName>
        <fullName evidence="2">Uncharacterized protein</fullName>
    </submittedName>
</protein>
<accession>A0A2W5MR90</accession>
<name>A0A2W5MR90_9BACT</name>
<dbReference type="AlphaFoldDB" id="A0A2W5MR90"/>
<proteinExistence type="predicted"/>
<dbReference type="EMBL" id="QFQB01000136">
    <property type="protein sequence ID" value="PZQ43706.1"/>
    <property type="molecule type" value="Genomic_DNA"/>
</dbReference>
<reference evidence="2 3" key="1">
    <citation type="submission" date="2017-08" db="EMBL/GenBank/DDBJ databases">
        <title>Infants hospitalized years apart are colonized by the same room-sourced microbial strains.</title>
        <authorList>
            <person name="Brooks B."/>
            <person name="Olm M.R."/>
            <person name="Firek B.A."/>
            <person name="Baker R."/>
            <person name="Thomas B.C."/>
            <person name="Morowitz M.J."/>
            <person name="Banfield J.F."/>
        </authorList>
    </citation>
    <scope>NUCLEOTIDE SEQUENCE [LARGE SCALE GENOMIC DNA]</scope>
    <source>
        <strain evidence="2">S2_005_002_R2_29</strain>
    </source>
</reference>
<dbReference type="Proteomes" id="UP000249417">
    <property type="component" value="Unassembled WGS sequence"/>
</dbReference>